<feature type="region of interest" description="Disordered" evidence="5">
    <location>
        <begin position="301"/>
        <end position="340"/>
    </location>
</feature>
<gene>
    <name evidence="8" type="ORF">ACH49W_08115</name>
</gene>
<dbReference type="InterPro" id="IPR019734">
    <property type="entry name" value="TPR_rpt"/>
</dbReference>
<dbReference type="InterPro" id="IPR017441">
    <property type="entry name" value="Protein_kinase_ATP_BS"/>
</dbReference>
<dbReference type="Pfam" id="PF00931">
    <property type="entry name" value="NB-ARC"/>
    <property type="match status" value="1"/>
</dbReference>
<dbReference type="SUPFAM" id="SSF56112">
    <property type="entry name" value="Protein kinase-like (PK-like)"/>
    <property type="match status" value="1"/>
</dbReference>
<dbReference type="PROSITE" id="PS50043">
    <property type="entry name" value="HTH_LUXR_2"/>
    <property type="match status" value="1"/>
</dbReference>
<dbReference type="PROSITE" id="PS50005">
    <property type="entry name" value="TPR"/>
    <property type="match status" value="1"/>
</dbReference>
<reference evidence="8 9" key="1">
    <citation type="submission" date="2024-10" db="EMBL/GenBank/DDBJ databases">
        <title>The Natural Products Discovery Center: Release of the First 8490 Sequenced Strains for Exploring Actinobacteria Biosynthetic Diversity.</title>
        <authorList>
            <person name="Kalkreuter E."/>
            <person name="Kautsar S.A."/>
            <person name="Yang D."/>
            <person name="Bader C.D."/>
            <person name="Teijaro C.N."/>
            <person name="Fluegel L."/>
            <person name="Davis C.M."/>
            <person name="Simpson J.R."/>
            <person name="Lauterbach L."/>
            <person name="Steele A.D."/>
            <person name="Gui C."/>
            <person name="Meng S."/>
            <person name="Li G."/>
            <person name="Viehrig K."/>
            <person name="Ye F."/>
            <person name="Su P."/>
            <person name="Kiefer A.F."/>
            <person name="Nichols A."/>
            <person name="Cepeda A.J."/>
            <person name="Yan W."/>
            <person name="Fan B."/>
            <person name="Jiang Y."/>
            <person name="Adhikari A."/>
            <person name="Zheng C.-J."/>
            <person name="Schuster L."/>
            <person name="Cowan T.M."/>
            <person name="Smanski M.J."/>
            <person name="Chevrette M.G."/>
            <person name="De Carvalho L.P.S."/>
            <person name="Shen B."/>
        </authorList>
    </citation>
    <scope>NUCLEOTIDE SEQUENCE [LARGE SCALE GENOMIC DNA]</scope>
    <source>
        <strain evidence="8 9">NPDC019275</strain>
    </source>
</reference>
<dbReference type="PROSITE" id="PS50011">
    <property type="entry name" value="PROTEIN_KINASE_DOM"/>
    <property type="match status" value="1"/>
</dbReference>
<protein>
    <submittedName>
        <fullName evidence="8">Protein kinase</fullName>
    </submittedName>
</protein>
<keyword evidence="8" id="KW-0808">Transferase</keyword>
<feature type="domain" description="Protein kinase" evidence="6">
    <location>
        <begin position="27"/>
        <end position="292"/>
    </location>
</feature>
<dbReference type="Gene3D" id="3.40.50.300">
    <property type="entry name" value="P-loop containing nucleotide triphosphate hydrolases"/>
    <property type="match status" value="1"/>
</dbReference>
<evidence type="ECO:0000313" key="9">
    <source>
        <dbReference type="Proteomes" id="UP001611415"/>
    </source>
</evidence>
<evidence type="ECO:0000256" key="4">
    <source>
        <dbReference type="PROSITE-ProRule" id="PRU10141"/>
    </source>
</evidence>
<dbReference type="Pfam" id="PF00069">
    <property type="entry name" value="Pkinase"/>
    <property type="match status" value="1"/>
</dbReference>
<dbReference type="PROSITE" id="PS00107">
    <property type="entry name" value="PROTEIN_KINASE_ATP"/>
    <property type="match status" value="1"/>
</dbReference>
<dbReference type="Proteomes" id="UP001611415">
    <property type="component" value="Unassembled WGS sequence"/>
</dbReference>
<dbReference type="RefSeq" id="WP_357403458.1">
    <property type="nucleotide sequence ID" value="NZ_JBEYCD010000004.1"/>
</dbReference>
<dbReference type="InterPro" id="IPR016032">
    <property type="entry name" value="Sig_transdc_resp-reg_C-effctor"/>
</dbReference>
<dbReference type="CDD" id="cd06170">
    <property type="entry name" value="LuxR_C_like"/>
    <property type="match status" value="1"/>
</dbReference>
<dbReference type="SMART" id="SM00421">
    <property type="entry name" value="HTH_LUXR"/>
    <property type="match status" value="1"/>
</dbReference>
<feature type="domain" description="HTH luxR-type" evidence="7">
    <location>
        <begin position="1021"/>
        <end position="1086"/>
    </location>
</feature>
<keyword evidence="8" id="KW-0418">Kinase</keyword>
<evidence type="ECO:0000256" key="1">
    <source>
        <dbReference type="ARBA" id="ARBA00022741"/>
    </source>
</evidence>
<keyword evidence="3" id="KW-0802">TPR repeat</keyword>
<dbReference type="PRINTS" id="PR00364">
    <property type="entry name" value="DISEASERSIST"/>
</dbReference>
<sequence length="1092" mass="118646">MTDADPFATQRDDVSGSVVAELAAAGFDDAVEIGRGGFGAVYRCTQAELDRVVAVKVLTADLDEDNRARFFREERAGGRLTGHPNIVHVLHAGITDNGRPFIVMPYYPHGSLDAQLRSNGPLDLREALHLGVKLAGALETAHRFGVLHRDVKPGNVLFTDYGEPTLVDFGIAHIAGGFVTGTGIVTGTPAFTAPEVIAGESPSPAADVYGLGATLFAAITGHAAFERRSGEDLVAQFVRISSGPIPDLRDEGISADVGAIVERAMGGDPRGRPSAMELGEQLQASQRDHGFPVDEMALLTPAKAEHLPPGRAKFSATGSDGRQPQERSAVSSRPSRPPAELTSFVGRRTELTEATNALSTSRLVTLTGIGGVGKTRLAVRIATTVEGAYADGVAFVELGEVQDESLLPSIVAAALGLQDRSVRPLPEVLAEFLADRESLLVLDNCEQMVAGVAKLAESLLRACPGLRILTTSREPIGLDGEVVLPVHPLAVPDPDRLPRSPTRNDAMRLFAERAAAAVAGFELTEDNKVTIARICRKLDGLPLPIELATAWLRAMSPEQILQRLTDRFALLTRGRRGAPARQQTLRMCIDWSYDLCTPTEQRVWAQLSVFAGSFDSEAAQFVCGEDLAAETLWDTIAFLVDKSILVREESARFSMLDTVRDYGQEKVRQSGEYLEICRRHRDWYERLAFDANAGTVGPRALECFSRLRRERPNLRQALEFCVSDDPEAGIRFAVALSNSWFFQGLLSEGRRWFDRLFARRTGAITVEQAAAIYVASLMAAVQGDLPAVARLVREGQALVEQSPDALARAHIDFAAGVLALYGGDPSAARPFFEDAIRVYEEQGEVPFQVDAVMFLGLTHEFRDNTDRAVEYYEHALALTEEHGGTIFQSYVLWSLAFALWRRGDPGAATRLLAEALQLSRTLKDRANVSICLQTLAWIAAEGEDAERAVVLTAAAERIGQLVGTVPVMFSDLSVHQEEYERRTRQALSRQTYSAAQREGAALSFDAAIAYALGEHTGRAPSDVAGRKLTKREREVAELIAQGLTNREIATRLVISPRTAQGHVEHLLTKLGFTSRAQIAAWIAASQDKTPEP</sequence>
<keyword evidence="9" id="KW-1185">Reference proteome</keyword>
<dbReference type="PROSITE" id="PS00108">
    <property type="entry name" value="PROTEIN_KINASE_ST"/>
    <property type="match status" value="1"/>
</dbReference>
<feature type="repeat" description="TPR" evidence="3">
    <location>
        <begin position="849"/>
        <end position="882"/>
    </location>
</feature>
<evidence type="ECO:0000313" key="8">
    <source>
        <dbReference type="EMBL" id="MFI2473331.1"/>
    </source>
</evidence>
<dbReference type="InterPro" id="IPR011009">
    <property type="entry name" value="Kinase-like_dom_sf"/>
</dbReference>
<dbReference type="InterPro" id="IPR000719">
    <property type="entry name" value="Prot_kinase_dom"/>
</dbReference>
<dbReference type="SUPFAM" id="SSF52540">
    <property type="entry name" value="P-loop containing nucleoside triphosphate hydrolases"/>
    <property type="match status" value="1"/>
</dbReference>
<evidence type="ECO:0000256" key="2">
    <source>
        <dbReference type="ARBA" id="ARBA00022840"/>
    </source>
</evidence>
<dbReference type="InterPro" id="IPR027417">
    <property type="entry name" value="P-loop_NTPase"/>
</dbReference>
<dbReference type="Gene3D" id="1.10.510.10">
    <property type="entry name" value="Transferase(Phosphotransferase) domain 1"/>
    <property type="match status" value="1"/>
</dbReference>
<accession>A0ABW7WWV1</accession>
<dbReference type="InterPro" id="IPR008271">
    <property type="entry name" value="Ser/Thr_kinase_AS"/>
</dbReference>
<evidence type="ECO:0000259" key="6">
    <source>
        <dbReference type="PROSITE" id="PS50011"/>
    </source>
</evidence>
<dbReference type="Pfam" id="PF00196">
    <property type="entry name" value="GerE"/>
    <property type="match status" value="1"/>
</dbReference>
<dbReference type="EMBL" id="JBIRYO010000004">
    <property type="protein sequence ID" value="MFI2473331.1"/>
    <property type="molecule type" value="Genomic_DNA"/>
</dbReference>
<dbReference type="SUPFAM" id="SSF46894">
    <property type="entry name" value="C-terminal effector domain of the bipartite response regulators"/>
    <property type="match status" value="1"/>
</dbReference>
<evidence type="ECO:0000259" key="7">
    <source>
        <dbReference type="PROSITE" id="PS50043"/>
    </source>
</evidence>
<dbReference type="CDD" id="cd14014">
    <property type="entry name" value="STKc_PknB_like"/>
    <property type="match status" value="1"/>
</dbReference>
<dbReference type="SMART" id="SM00220">
    <property type="entry name" value="S_TKc"/>
    <property type="match status" value="1"/>
</dbReference>
<dbReference type="GO" id="GO:0016301">
    <property type="term" value="F:kinase activity"/>
    <property type="evidence" value="ECO:0007669"/>
    <property type="project" value="UniProtKB-KW"/>
</dbReference>
<dbReference type="SMART" id="SM00028">
    <property type="entry name" value="TPR"/>
    <property type="match status" value="2"/>
</dbReference>
<organism evidence="8 9">
    <name type="scientific">Nocardia xishanensis</name>
    <dbReference type="NCBI Taxonomy" id="238964"/>
    <lineage>
        <taxon>Bacteria</taxon>
        <taxon>Bacillati</taxon>
        <taxon>Actinomycetota</taxon>
        <taxon>Actinomycetes</taxon>
        <taxon>Mycobacteriales</taxon>
        <taxon>Nocardiaceae</taxon>
        <taxon>Nocardia</taxon>
    </lineage>
</organism>
<keyword evidence="1 4" id="KW-0547">Nucleotide-binding</keyword>
<dbReference type="Gene3D" id="1.10.10.10">
    <property type="entry name" value="Winged helix-like DNA-binding domain superfamily/Winged helix DNA-binding domain"/>
    <property type="match status" value="1"/>
</dbReference>
<dbReference type="InterPro" id="IPR011990">
    <property type="entry name" value="TPR-like_helical_dom_sf"/>
</dbReference>
<dbReference type="PANTHER" id="PTHR47691">
    <property type="entry name" value="REGULATOR-RELATED"/>
    <property type="match status" value="1"/>
</dbReference>
<dbReference type="PANTHER" id="PTHR47691:SF3">
    <property type="entry name" value="HTH-TYPE TRANSCRIPTIONAL REGULATOR RV0890C-RELATED"/>
    <property type="match status" value="1"/>
</dbReference>
<name>A0ABW7WWV1_9NOCA</name>
<feature type="binding site" evidence="4">
    <location>
        <position position="56"/>
    </location>
    <ligand>
        <name>ATP</name>
        <dbReference type="ChEBI" id="CHEBI:30616"/>
    </ligand>
</feature>
<dbReference type="InterPro" id="IPR000792">
    <property type="entry name" value="Tscrpt_reg_LuxR_C"/>
</dbReference>
<proteinExistence type="predicted"/>
<dbReference type="SUPFAM" id="SSF48452">
    <property type="entry name" value="TPR-like"/>
    <property type="match status" value="1"/>
</dbReference>
<comment type="caution">
    <text evidence="8">The sequence shown here is derived from an EMBL/GenBank/DDBJ whole genome shotgun (WGS) entry which is preliminary data.</text>
</comment>
<evidence type="ECO:0000256" key="5">
    <source>
        <dbReference type="SAM" id="MobiDB-lite"/>
    </source>
</evidence>
<dbReference type="InterPro" id="IPR002182">
    <property type="entry name" value="NB-ARC"/>
</dbReference>
<dbReference type="Gene3D" id="1.25.40.10">
    <property type="entry name" value="Tetratricopeptide repeat domain"/>
    <property type="match status" value="1"/>
</dbReference>
<evidence type="ECO:0000256" key="3">
    <source>
        <dbReference type="PROSITE-ProRule" id="PRU00339"/>
    </source>
</evidence>
<dbReference type="InterPro" id="IPR036388">
    <property type="entry name" value="WH-like_DNA-bd_sf"/>
</dbReference>
<dbReference type="PRINTS" id="PR00038">
    <property type="entry name" value="HTHLUXR"/>
</dbReference>
<keyword evidence="2 4" id="KW-0067">ATP-binding</keyword>